<comment type="catalytic activity">
    <reaction evidence="1">
        <text>ATP + protein L-histidine = ADP + protein N-phospho-L-histidine.</text>
        <dbReference type="EC" id="2.7.13.3"/>
    </reaction>
</comment>
<evidence type="ECO:0000256" key="6">
    <source>
        <dbReference type="SAM" id="Phobius"/>
    </source>
</evidence>
<feature type="transmembrane region" description="Helical" evidence="6">
    <location>
        <begin position="23"/>
        <end position="44"/>
    </location>
</feature>
<dbReference type="InterPro" id="IPR036890">
    <property type="entry name" value="HATPase_C_sf"/>
</dbReference>
<dbReference type="PANTHER" id="PTHR43711">
    <property type="entry name" value="TWO-COMPONENT HISTIDINE KINASE"/>
    <property type="match status" value="1"/>
</dbReference>
<dbReference type="InterPro" id="IPR005467">
    <property type="entry name" value="His_kinase_dom"/>
</dbReference>
<dbReference type="EMBL" id="MFLK01000018">
    <property type="protein sequence ID" value="OGG66162.1"/>
    <property type="molecule type" value="Genomic_DNA"/>
</dbReference>
<dbReference type="InterPro" id="IPR003594">
    <property type="entry name" value="HATPase_dom"/>
</dbReference>
<dbReference type="PROSITE" id="PS50109">
    <property type="entry name" value="HIS_KIN"/>
    <property type="match status" value="1"/>
</dbReference>
<evidence type="ECO:0000313" key="8">
    <source>
        <dbReference type="EMBL" id="OGG66162.1"/>
    </source>
</evidence>
<dbReference type="PRINTS" id="PR00344">
    <property type="entry name" value="BCTRLSENSOR"/>
</dbReference>
<protein>
    <recommendedName>
        <fullName evidence="2">histidine kinase</fullName>
        <ecNumber evidence="2">2.7.13.3</ecNumber>
    </recommendedName>
</protein>
<dbReference type="PANTHER" id="PTHR43711:SF31">
    <property type="entry name" value="HISTIDINE KINASE"/>
    <property type="match status" value="1"/>
</dbReference>
<feature type="transmembrane region" description="Helical" evidence="6">
    <location>
        <begin position="82"/>
        <end position="104"/>
    </location>
</feature>
<dbReference type="InterPro" id="IPR050736">
    <property type="entry name" value="Sensor_HK_Regulatory"/>
</dbReference>
<sequence>MESLLCPWESPAYFVLSSNVPPLLYYSHFVAVAAALIVGVYVFFKNRDSLTSRLLLVMFGLFSFWAIADVLIWATNRSDIVLFWWSLQVLAEPLMYALAFYLFYAFSRGGFPATRVTVAIATLLLPLIIFAPTYYSLEGIYLADCDAEEGPLALYYTYFLEILFSLGIIAYAFLSFFKTKDPLERAKIVYFVLGLLAFLLAFTSGNIVGSITGDWDIAQYGLFGMPIFVGLLAYLIVHYRLFNVKVLGAQALVLTLWMLIGSLLLVVKSDLSRIISFATLILVVWFGILLVRSVKREVAQRELIQKQEQELEVVNKQQENLLHFISHEIKGYLTKSEAGFAAIAEGDYGAIPEKLKTMSKAALADVRKGVDTVMDILSASDLKKGTVSFKRDVFDFRVAVKAIVAEQQVAAQAKGLQLDVQMTDGKYRMQGDEEKIREHVIRNLIDNAIRYTPSGTIHIELSDGDAKIHFSVKDSGVGITPEDMSNLFTEGGHGKDSIKINVHSTGYGLFIAKEVVEASGGKIWAESQGAGKGSRFIVELPAA</sequence>
<dbReference type="GO" id="GO:0000160">
    <property type="term" value="P:phosphorelay signal transduction system"/>
    <property type="evidence" value="ECO:0007669"/>
    <property type="project" value="UniProtKB-KW"/>
</dbReference>
<evidence type="ECO:0000256" key="3">
    <source>
        <dbReference type="ARBA" id="ARBA00022679"/>
    </source>
</evidence>
<dbReference type="Gene3D" id="3.30.565.10">
    <property type="entry name" value="Histidine kinase-like ATPase, C-terminal domain"/>
    <property type="match status" value="1"/>
</dbReference>
<comment type="caution">
    <text evidence="8">The sequence shown here is derived from an EMBL/GenBank/DDBJ whole genome shotgun (WGS) entry which is preliminary data.</text>
</comment>
<dbReference type="SUPFAM" id="SSF55874">
    <property type="entry name" value="ATPase domain of HSP90 chaperone/DNA topoisomerase II/histidine kinase"/>
    <property type="match status" value="1"/>
</dbReference>
<proteinExistence type="predicted"/>
<keyword evidence="5" id="KW-0902">Two-component regulatory system</keyword>
<evidence type="ECO:0000313" key="9">
    <source>
        <dbReference type="Proteomes" id="UP000177652"/>
    </source>
</evidence>
<dbReference type="AlphaFoldDB" id="A0A1F6DYS5"/>
<feature type="transmembrane region" description="Helical" evidence="6">
    <location>
        <begin position="56"/>
        <end position="76"/>
    </location>
</feature>
<dbReference type="SMART" id="SM00387">
    <property type="entry name" value="HATPase_c"/>
    <property type="match status" value="1"/>
</dbReference>
<feature type="transmembrane region" description="Helical" evidence="6">
    <location>
        <begin position="249"/>
        <end position="267"/>
    </location>
</feature>
<keyword evidence="4" id="KW-0418">Kinase</keyword>
<feature type="transmembrane region" description="Helical" evidence="6">
    <location>
        <begin position="116"/>
        <end position="135"/>
    </location>
</feature>
<keyword evidence="6" id="KW-1133">Transmembrane helix</keyword>
<gene>
    <name evidence="8" type="ORF">A3D71_01440</name>
</gene>
<evidence type="ECO:0000256" key="4">
    <source>
        <dbReference type="ARBA" id="ARBA00022777"/>
    </source>
</evidence>
<dbReference type="STRING" id="1798497.A3D71_01440"/>
<dbReference type="GO" id="GO:0004673">
    <property type="term" value="F:protein histidine kinase activity"/>
    <property type="evidence" value="ECO:0007669"/>
    <property type="project" value="UniProtKB-EC"/>
</dbReference>
<feature type="transmembrane region" description="Helical" evidence="6">
    <location>
        <begin position="273"/>
        <end position="291"/>
    </location>
</feature>
<evidence type="ECO:0000256" key="1">
    <source>
        <dbReference type="ARBA" id="ARBA00000085"/>
    </source>
</evidence>
<feature type="transmembrane region" description="Helical" evidence="6">
    <location>
        <begin position="217"/>
        <end position="237"/>
    </location>
</feature>
<keyword evidence="3" id="KW-0808">Transferase</keyword>
<name>A0A1F6DYS5_9BACT</name>
<keyword evidence="6" id="KW-0472">Membrane</keyword>
<organism evidence="8 9">
    <name type="scientific">Candidatus Kaiserbacteria bacterium RIFCSPHIGHO2_02_FULL_55_20</name>
    <dbReference type="NCBI Taxonomy" id="1798497"/>
    <lineage>
        <taxon>Bacteria</taxon>
        <taxon>Candidatus Kaiseribacteriota</taxon>
    </lineage>
</organism>
<feature type="domain" description="Histidine kinase" evidence="7">
    <location>
        <begin position="324"/>
        <end position="543"/>
    </location>
</feature>
<dbReference type="InterPro" id="IPR004358">
    <property type="entry name" value="Sig_transdc_His_kin-like_C"/>
</dbReference>
<feature type="transmembrane region" description="Helical" evidence="6">
    <location>
        <begin position="155"/>
        <end position="176"/>
    </location>
</feature>
<accession>A0A1F6DYS5</accession>
<evidence type="ECO:0000256" key="2">
    <source>
        <dbReference type="ARBA" id="ARBA00012438"/>
    </source>
</evidence>
<evidence type="ECO:0000259" key="7">
    <source>
        <dbReference type="PROSITE" id="PS50109"/>
    </source>
</evidence>
<dbReference type="Pfam" id="PF02518">
    <property type="entry name" value="HATPase_c"/>
    <property type="match status" value="1"/>
</dbReference>
<dbReference type="CDD" id="cd00075">
    <property type="entry name" value="HATPase"/>
    <property type="match status" value="1"/>
</dbReference>
<dbReference type="Proteomes" id="UP000177652">
    <property type="component" value="Unassembled WGS sequence"/>
</dbReference>
<feature type="transmembrane region" description="Helical" evidence="6">
    <location>
        <begin position="188"/>
        <end position="211"/>
    </location>
</feature>
<reference evidence="8 9" key="1">
    <citation type="journal article" date="2016" name="Nat. Commun.">
        <title>Thousands of microbial genomes shed light on interconnected biogeochemical processes in an aquifer system.</title>
        <authorList>
            <person name="Anantharaman K."/>
            <person name="Brown C.T."/>
            <person name="Hug L.A."/>
            <person name="Sharon I."/>
            <person name="Castelle C.J."/>
            <person name="Probst A.J."/>
            <person name="Thomas B.C."/>
            <person name="Singh A."/>
            <person name="Wilkins M.J."/>
            <person name="Karaoz U."/>
            <person name="Brodie E.L."/>
            <person name="Williams K.H."/>
            <person name="Hubbard S.S."/>
            <person name="Banfield J.F."/>
        </authorList>
    </citation>
    <scope>NUCLEOTIDE SEQUENCE [LARGE SCALE GENOMIC DNA]</scope>
</reference>
<dbReference type="EC" id="2.7.13.3" evidence="2"/>
<keyword evidence="6" id="KW-0812">Transmembrane</keyword>
<evidence type="ECO:0000256" key="5">
    <source>
        <dbReference type="ARBA" id="ARBA00023012"/>
    </source>
</evidence>